<proteinExistence type="predicted"/>
<protein>
    <submittedName>
        <fullName evidence="3">Uncharacterized protein</fullName>
    </submittedName>
</protein>
<evidence type="ECO:0000256" key="1">
    <source>
        <dbReference type="SAM" id="MobiDB-lite"/>
    </source>
</evidence>
<accession>A0A423VZR0</accession>
<dbReference type="Proteomes" id="UP000283895">
    <property type="component" value="Unassembled WGS sequence"/>
</dbReference>
<dbReference type="OrthoDB" id="10665427at2759"/>
<feature type="transmembrane region" description="Helical" evidence="2">
    <location>
        <begin position="127"/>
        <end position="144"/>
    </location>
</feature>
<comment type="caution">
    <text evidence="3">The sequence shown here is derived from an EMBL/GenBank/DDBJ whole genome shotgun (WGS) entry which is preliminary data.</text>
</comment>
<organism evidence="3 4">
    <name type="scientific">Cytospora schulzeri</name>
    <dbReference type="NCBI Taxonomy" id="448051"/>
    <lineage>
        <taxon>Eukaryota</taxon>
        <taxon>Fungi</taxon>
        <taxon>Dikarya</taxon>
        <taxon>Ascomycota</taxon>
        <taxon>Pezizomycotina</taxon>
        <taxon>Sordariomycetes</taxon>
        <taxon>Sordariomycetidae</taxon>
        <taxon>Diaporthales</taxon>
        <taxon>Cytosporaceae</taxon>
        <taxon>Cytospora</taxon>
    </lineage>
</organism>
<evidence type="ECO:0000313" key="4">
    <source>
        <dbReference type="Proteomes" id="UP000283895"/>
    </source>
</evidence>
<gene>
    <name evidence="3" type="ORF">VMCG_07762</name>
</gene>
<evidence type="ECO:0000256" key="2">
    <source>
        <dbReference type="SAM" id="Phobius"/>
    </source>
</evidence>
<dbReference type="AlphaFoldDB" id="A0A423VZR0"/>
<feature type="region of interest" description="Disordered" evidence="1">
    <location>
        <begin position="833"/>
        <end position="858"/>
    </location>
</feature>
<name>A0A423VZR0_9PEZI</name>
<keyword evidence="2" id="KW-0812">Transmembrane</keyword>
<keyword evidence="2" id="KW-1133">Transmembrane helix</keyword>
<evidence type="ECO:0000313" key="3">
    <source>
        <dbReference type="EMBL" id="ROV96583.1"/>
    </source>
</evidence>
<reference evidence="3 4" key="1">
    <citation type="submission" date="2015-09" db="EMBL/GenBank/DDBJ databases">
        <title>Host preference determinants of Valsa canker pathogens revealed by comparative genomics.</title>
        <authorList>
            <person name="Yin Z."/>
            <person name="Huang L."/>
        </authorList>
    </citation>
    <scope>NUCLEOTIDE SEQUENCE [LARGE SCALE GENOMIC DNA]</scope>
    <source>
        <strain evidence="3 4">03-1</strain>
    </source>
</reference>
<feature type="transmembrane region" description="Helical" evidence="2">
    <location>
        <begin position="43"/>
        <end position="69"/>
    </location>
</feature>
<dbReference type="EMBL" id="LKEA01000032">
    <property type="protein sequence ID" value="ROV96583.1"/>
    <property type="molecule type" value="Genomic_DNA"/>
</dbReference>
<sequence length="1001" mass="108955">MWKRLASLLRMLMTTSRLAFDADLAKACDSSLLHLVLQVDLVALLLLLLLLLCLLFLLAAAGLGLLLGLGELGDDVARLPREVLGLGGPHHLQEGQQQPVGEGAGGLLPGVDGEEVQGAVLEVDDRLFGVLVLLLLVAVLHLHLEGRRELLVQRHHLRVAHVRVVVRRGGLLVLVQPVAVEELGEVVVEGLELALGLVHHLVLLFLVRAFFFFIVVVLLVLGISFSFLLLFRIRHADKLNVRAELRYIVLIGIRSGDFFGILHVRVRVEQAPQTLGIFLCCQRVRQQRKRRLGHETREALKHTLGRLPHERRGACHHGEQDLDKKRRDIALVIGLLAEELLVALLQVVQDLNGIRLLVVELQYRNGVEESKSLIGAALVPLGRLGVRQLLQFLQGLDELLLQLVVHVDAAGVDEHDGVAELAKVLRPLDELGKRRGEPLTEYRLRLVAQARDGAAGLGVGELGKLLQGVAAHGSLALCICLGRDDAGQPEQVVPVDEHVVLGAVTVGSEDELLYCLDKLLGVLRFCELQELVDGLAVGSLVEVVSTMLAEKVLHDRGDQVSVLVGGMFDALEGLGSCAMQVSVLFRRLVHQAGREVLREEVVYDVRVSETSLEELLEDHEASELLGLGGRLGEEALVHNTAPELLELVRGVGGLDAGQLDVVGQDQVPYEMQLCRPAALLLLLLLAWHLVRVRLLGACLLLLAAILQDGRQFAELDLGETFREDDRHGNRLWCLRPPSRVELLQGVLRDFLVHLRHGLHDDPGTLRLQPDLLLGQLDQEVQNRVPPRHVVEENLGPHEALDTKELAEVMVLLFLTGDVAHRFGLLHQRVQHKGKGQTPDLGQHDAEAEPGRFPAAGEPSEQSLLEVSVEGGLEDAVAIQQFRYNDIGGLDTLVGILAAQVLVEGALDRAVLVLGEVRLVGEELLLGEGFGSLDGHAVQLLLGQELRGLLLCRLGIAIVGGGVGLDSFFGGLYGIGVLLVVLPLDVASHLVSDVSGLGFFLL</sequence>
<feature type="transmembrane region" description="Helical" evidence="2">
    <location>
        <begin position="201"/>
        <end position="231"/>
    </location>
</feature>
<keyword evidence="2" id="KW-0472">Membrane</keyword>
<keyword evidence="4" id="KW-1185">Reference proteome</keyword>